<dbReference type="Pfam" id="PF07508">
    <property type="entry name" value="Recombinase"/>
    <property type="match status" value="1"/>
</dbReference>
<gene>
    <name evidence="5" type="ORF">JKG68_11755</name>
</gene>
<dbReference type="PANTHER" id="PTHR30461:SF2">
    <property type="entry name" value="SERINE RECOMBINASE PINE-RELATED"/>
    <property type="match status" value="1"/>
</dbReference>
<dbReference type="InterPro" id="IPR050639">
    <property type="entry name" value="SSR_resolvase"/>
</dbReference>
<evidence type="ECO:0000256" key="1">
    <source>
        <dbReference type="ARBA" id="ARBA00023125"/>
    </source>
</evidence>
<dbReference type="SUPFAM" id="SSF53041">
    <property type="entry name" value="Resolvase-like"/>
    <property type="match status" value="1"/>
</dbReference>
<dbReference type="AlphaFoldDB" id="A0A936ZD53"/>
<dbReference type="PANTHER" id="PTHR30461">
    <property type="entry name" value="DNA-INVERTASE FROM LAMBDOID PROPHAGE"/>
    <property type="match status" value="1"/>
</dbReference>
<dbReference type="Pfam" id="PF00239">
    <property type="entry name" value="Resolvase"/>
    <property type="match status" value="1"/>
</dbReference>
<dbReference type="Gene3D" id="3.40.50.1390">
    <property type="entry name" value="Resolvase, N-terminal catalytic domain"/>
    <property type="match status" value="1"/>
</dbReference>
<dbReference type="Proteomes" id="UP000605848">
    <property type="component" value="Unassembled WGS sequence"/>
</dbReference>
<feature type="coiled-coil region" evidence="3">
    <location>
        <begin position="405"/>
        <end position="439"/>
    </location>
</feature>
<keyword evidence="2" id="KW-0233">DNA recombination</keyword>
<dbReference type="EMBL" id="JAEQMY010000013">
    <property type="protein sequence ID" value="MBL0404644.1"/>
    <property type="molecule type" value="Genomic_DNA"/>
</dbReference>
<keyword evidence="3" id="KW-0175">Coiled coil</keyword>
<dbReference type="SMART" id="SM00857">
    <property type="entry name" value="Resolvase"/>
    <property type="match status" value="1"/>
</dbReference>
<proteinExistence type="predicted"/>
<evidence type="ECO:0000256" key="3">
    <source>
        <dbReference type="SAM" id="Coils"/>
    </source>
</evidence>
<feature type="domain" description="Recombinase" evidence="4">
    <location>
        <begin position="167"/>
        <end position="316"/>
    </location>
</feature>
<dbReference type="CDD" id="cd00338">
    <property type="entry name" value="Ser_Recombinase"/>
    <property type="match status" value="1"/>
</dbReference>
<reference evidence="5" key="1">
    <citation type="submission" date="2021-01" db="EMBL/GenBank/DDBJ databases">
        <title>Microvirga sp.</title>
        <authorList>
            <person name="Kim M.K."/>
        </authorList>
    </citation>
    <scope>NUCLEOTIDE SEQUENCE</scope>
    <source>
        <strain evidence="5">5420S-16</strain>
    </source>
</reference>
<dbReference type="Gene3D" id="3.90.1750.20">
    <property type="entry name" value="Putative Large Serine Recombinase, Chain B, Domain 2"/>
    <property type="match status" value="1"/>
</dbReference>
<dbReference type="InterPro" id="IPR038109">
    <property type="entry name" value="DNA_bind_recomb_sf"/>
</dbReference>
<dbReference type="PROSITE" id="PS51737">
    <property type="entry name" value="RECOMBINASE_DNA_BIND"/>
    <property type="match status" value="1"/>
</dbReference>
<dbReference type="GO" id="GO:0003677">
    <property type="term" value="F:DNA binding"/>
    <property type="evidence" value="ECO:0007669"/>
    <property type="project" value="UniProtKB-KW"/>
</dbReference>
<dbReference type="Pfam" id="PF13408">
    <property type="entry name" value="Zn_ribbon_recom"/>
    <property type="match status" value="1"/>
</dbReference>
<evidence type="ECO:0000259" key="4">
    <source>
        <dbReference type="PROSITE" id="PS51737"/>
    </source>
</evidence>
<dbReference type="InterPro" id="IPR006119">
    <property type="entry name" value="Resolv_N"/>
</dbReference>
<evidence type="ECO:0000313" key="6">
    <source>
        <dbReference type="Proteomes" id="UP000605848"/>
    </source>
</evidence>
<dbReference type="GO" id="GO:0000150">
    <property type="term" value="F:DNA strand exchange activity"/>
    <property type="evidence" value="ECO:0007669"/>
    <property type="project" value="InterPro"/>
</dbReference>
<dbReference type="InterPro" id="IPR025827">
    <property type="entry name" value="Zn_ribbon_recom_dom"/>
</dbReference>
<comment type="caution">
    <text evidence="5">The sequence shown here is derived from an EMBL/GenBank/DDBJ whole genome shotgun (WGS) entry which is preliminary data.</text>
</comment>
<dbReference type="InterPro" id="IPR011109">
    <property type="entry name" value="DNA_bind_recombinase_dom"/>
</dbReference>
<evidence type="ECO:0000313" key="5">
    <source>
        <dbReference type="EMBL" id="MBL0404644.1"/>
    </source>
</evidence>
<dbReference type="RefSeq" id="WP_202059503.1">
    <property type="nucleotide sequence ID" value="NZ_JAEQMY010000013.1"/>
</dbReference>
<dbReference type="InterPro" id="IPR036162">
    <property type="entry name" value="Resolvase-like_N_sf"/>
</dbReference>
<organism evidence="5 6">
    <name type="scientific">Microvirga aerilata</name>
    <dbReference type="NCBI Taxonomy" id="670292"/>
    <lineage>
        <taxon>Bacteria</taxon>
        <taxon>Pseudomonadati</taxon>
        <taxon>Pseudomonadota</taxon>
        <taxon>Alphaproteobacteria</taxon>
        <taxon>Hyphomicrobiales</taxon>
        <taxon>Methylobacteriaceae</taxon>
        <taxon>Microvirga</taxon>
    </lineage>
</organism>
<sequence>MPNGHSYYRYSSAIQGQGDSIRRQSSLVEKVAAEKGIPLIRSYADYGLSAYRGDNSKFGMLARFKQDVKDGLIPRGDWLFVESLDRLSRDRISEAQKVLEDLLLEDIVICTVADRRVYTKASLDEPLQIIGAILIMSRAHEEAQMKSFRASEAWAERHRNQEKGEICPGWLYLDGEVYQPIPYRVQFVVIMFEMAARGIGASAIADDLNERGIPPFSAEEVKVNNRVKVRTGKKAERWGPSSVRNILINRAVLGEYQPRTEVEKEITKIVDGKEARVKVREKEPAGDPILEFYPQIISANLWQQVERARRRNKARAKGGALGKTYANLFRDIAVCSRCRGPMIVPYSDSKNPQRATLVCANANRKHKCKRRTYFKKELVETAILDHVKEYRLSEIFRDPDKEKALQSAENEIAEITLKLERLEKESAKLLKLIRESEDDDETQFYRTDVKEMLATKKAALARRDYLKGERVTLIANRDTRRDAEAVVTKLRSDLNRLDERIRETYEEVEKSKLQRYQFAIRSKLSAALHAFVGSIEFDPDDMTIIVFIDGDRIPEGRCGYLFRQTERRGRWQVRDIEFVRRVQIPITRYHFWPENVQPLSELIQLQSSKIYSTGAGDDMKG</sequence>
<protein>
    <submittedName>
        <fullName evidence="5">Recombinase family protein</fullName>
    </submittedName>
</protein>
<keyword evidence="6" id="KW-1185">Reference proteome</keyword>
<accession>A0A936ZD53</accession>
<evidence type="ECO:0000256" key="2">
    <source>
        <dbReference type="ARBA" id="ARBA00023172"/>
    </source>
</evidence>
<name>A0A936ZD53_9HYPH</name>
<feature type="coiled-coil region" evidence="3">
    <location>
        <begin position="480"/>
        <end position="514"/>
    </location>
</feature>
<keyword evidence="1" id="KW-0238">DNA-binding</keyword>